<protein>
    <submittedName>
        <fullName evidence="1">(rape) hypothetical protein</fullName>
    </submittedName>
</protein>
<proteinExistence type="predicted"/>
<dbReference type="Proteomes" id="UP001295469">
    <property type="component" value="Chromosome A10"/>
</dbReference>
<dbReference type="AlphaFoldDB" id="A0A817B766"/>
<sequence>EAKGGLPFKEGICRNCQGPSEVEAWVVAGSTVSCPNEKFGCNYLVDFRTTNFGAKEEEFQVMALQI</sequence>
<name>A0A817B766_BRANA</name>
<reference evidence="1" key="1">
    <citation type="submission" date="2021-01" db="EMBL/GenBank/DDBJ databases">
        <authorList>
            <consortium name="Genoscope - CEA"/>
            <person name="William W."/>
        </authorList>
    </citation>
    <scope>NUCLEOTIDE SEQUENCE</scope>
</reference>
<feature type="non-terminal residue" evidence="1">
    <location>
        <position position="66"/>
    </location>
</feature>
<gene>
    <name evidence="1" type="ORF">DARMORV10_A10P13950.1</name>
</gene>
<organism evidence="1">
    <name type="scientific">Brassica napus</name>
    <name type="common">Rape</name>
    <dbReference type="NCBI Taxonomy" id="3708"/>
    <lineage>
        <taxon>Eukaryota</taxon>
        <taxon>Viridiplantae</taxon>
        <taxon>Streptophyta</taxon>
        <taxon>Embryophyta</taxon>
        <taxon>Tracheophyta</taxon>
        <taxon>Spermatophyta</taxon>
        <taxon>Magnoliopsida</taxon>
        <taxon>eudicotyledons</taxon>
        <taxon>Gunneridae</taxon>
        <taxon>Pentapetalae</taxon>
        <taxon>rosids</taxon>
        <taxon>malvids</taxon>
        <taxon>Brassicales</taxon>
        <taxon>Brassicaceae</taxon>
        <taxon>Brassiceae</taxon>
        <taxon>Brassica</taxon>
    </lineage>
</organism>
<accession>A0A817B766</accession>
<dbReference type="EMBL" id="HG994364">
    <property type="protein sequence ID" value="CAF2330111.1"/>
    <property type="molecule type" value="Genomic_DNA"/>
</dbReference>
<evidence type="ECO:0000313" key="1">
    <source>
        <dbReference type="EMBL" id="CAF2330111.1"/>
    </source>
</evidence>